<evidence type="ECO:0000313" key="3">
    <source>
        <dbReference type="EMBL" id="SPP97095.1"/>
    </source>
</evidence>
<proteinExistence type="predicted"/>
<dbReference type="Proteomes" id="UP000669317">
    <property type="component" value="Unassembled WGS sequence"/>
</dbReference>
<dbReference type="EMBL" id="JAGIKT010000081">
    <property type="protein sequence ID" value="MBP0115397.1"/>
    <property type="molecule type" value="Genomic_DNA"/>
</dbReference>
<evidence type="ECO:0000259" key="1">
    <source>
        <dbReference type="Pfam" id="PF20605"/>
    </source>
</evidence>
<evidence type="ECO:0000313" key="5">
    <source>
        <dbReference type="Proteomes" id="UP000669317"/>
    </source>
</evidence>
<gene>
    <name evidence="3" type="ORF">BRAD3257_6186</name>
    <name evidence="2" type="ORF">JWS04_30910</name>
</gene>
<keyword evidence="5" id="KW-1185">Reference proteome</keyword>
<evidence type="ECO:0000313" key="4">
    <source>
        <dbReference type="Proteomes" id="UP000246085"/>
    </source>
</evidence>
<feature type="domain" description="Antitoxin-like ribbon-helix-helix" evidence="1">
    <location>
        <begin position="45"/>
        <end position="77"/>
    </location>
</feature>
<dbReference type="Proteomes" id="UP000246085">
    <property type="component" value="Chromosome BRAD3257"/>
</dbReference>
<dbReference type="AlphaFoldDB" id="A0A2U3Q6N1"/>
<dbReference type="RefSeq" id="WP_122404559.1">
    <property type="nucleotide sequence ID" value="NZ_JAGIKT010000081.1"/>
</dbReference>
<evidence type="ECO:0000313" key="2">
    <source>
        <dbReference type="EMBL" id="MBP0115397.1"/>
    </source>
</evidence>
<accession>A0A2U3Q6N1</accession>
<organism evidence="3 4">
    <name type="scientific">Bradyrhizobium vignae</name>
    <dbReference type="NCBI Taxonomy" id="1549949"/>
    <lineage>
        <taxon>Bacteria</taxon>
        <taxon>Pseudomonadati</taxon>
        <taxon>Pseudomonadota</taxon>
        <taxon>Alphaproteobacteria</taxon>
        <taxon>Hyphomicrobiales</taxon>
        <taxon>Nitrobacteraceae</taxon>
        <taxon>Bradyrhizobium</taxon>
    </lineage>
</organism>
<dbReference type="EMBL" id="LS398110">
    <property type="protein sequence ID" value="SPP97095.1"/>
    <property type="molecule type" value="Genomic_DNA"/>
</dbReference>
<dbReference type="Pfam" id="PF20605">
    <property type="entry name" value="Antitox_RHH"/>
    <property type="match status" value="1"/>
</dbReference>
<dbReference type="InterPro" id="IPR046765">
    <property type="entry name" value="Antitox_RHH"/>
</dbReference>
<protein>
    <recommendedName>
        <fullName evidence="1">Antitoxin-like ribbon-helix-helix domain-containing protein</fullName>
    </recommendedName>
</protein>
<dbReference type="KEGG" id="bvz:BRAD3257_6186"/>
<reference evidence="3 4" key="1">
    <citation type="submission" date="2018-03" db="EMBL/GenBank/DDBJ databases">
        <authorList>
            <person name="Gully D."/>
        </authorList>
    </citation>
    <scope>NUCLEOTIDE SEQUENCE [LARGE SCALE GENOMIC DNA]</scope>
    <source>
        <strain evidence="3">ORS3257</strain>
    </source>
</reference>
<sequence length="85" mass="9228">MKKHKASLGDAMMADTGKAGDDHFGVLTPGLEAQPARRGVLVRVSPELRRELKRTAIARDTTVQNLMLEAIAIVLRSTTDTTTEP</sequence>
<name>A0A2U3Q6N1_9BRAD</name>
<reference evidence="2 5" key="2">
    <citation type="submission" date="2021-03" db="EMBL/GenBank/DDBJ databases">
        <title>Genome Sequence of Bradyrhizobium vignae strain ISRA400.</title>
        <authorList>
            <person name="Tisa L.S."/>
            <person name="Svistoonoff S."/>
            <person name="Hocher V."/>
            <person name="Fall S."/>
            <person name="Zaiya A."/>
            <person name="Naing D."/>
            <person name="Niang N."/>
            <person name="Diouf A."/>
            <person name="Dasylva M.C."/>
            <person name="Toure O."/>
            <person name="Gueye M."/>
            <person name="Gully D."/>
            <person name="Tisseyre P."/>
            <person name="Simpson S."/>
            <person name="Morris K."/>
            <person name="Thomas W.K."/>
        </authorList>
    </citation>
    <scope>NUCLEOTIDE SEQUENCE [LARGE SCALE GENOMIC DNA]</scope>
    <source>
        <strain evidence="2 5">ISRA400</strain>
    </source>
</reference>